<proteinExistence type="predicted"/>
<protein>
    <submittedName>
        <fullName evidence="3">Uncharacterized protein</fullName>
    </submittedName>
</protein>
<reference evidence="3" key="1">
    <citation type="submission" date="2021-01" db="EMBL/GenBank/DDBJ databases">
        <title>Whole genome shotgun sequence of Virgisporangium aliadipatigenens NBRC 105644.</title>
        <authorList>
            <person name="Komaki H."/>
            <person name="Tamura T."/>
        </authorList>
    </citation>
    <scope>NUCLEOTIDE SEQUENCE</scope>
    <source>
        <strain evidence="3">NBRC 105644</strain>
    </source>
</reference>
<name>A0A8J3YQG2_9ACTN</name>
<accession>A0A8J3YQG2</accession>
<keyword evidence="2" id="KW-0732">Signal</keyword>
<keyword evidence="4" id="KW-1185">Reference proteome</keyword>
<feature type="region of interest" description="Disordered" evidence="1">
    <location>
        <begin position="29"/>
        <end position="66"/>
    </location>
</feature>
<dbReference type="RefSeq" id="WP_203901496.1">
    <property type="nucleotide sequence ID" value="NZ_BOPF01000018.1"/>
</dbReference>
<gene>
    <name evidence="3" type="ORF">Val02_48920</name>
</gene>
<comment type="caution">
    <text evidence="3">The sequence shown here is derived from an EMBL/GenBank/DDBJ whole genome shotgun (WGS) entry which is preliminary data.</text>
</comment>
<evidence type="ECO:0000256" key="2">
    <source>
        <dbReference type="SAM" id="SignalP"/>
    </source>
</evidence>
<dbReference type="Proteomes" id="UP000619260">
    <property type="component" value="Unassembled WGS sequence"/>
</dbReference>
<evidence type="ECO:0000313" key="3">
    <source>
        <dbReference type="EMBL" id="GIJ48006.1"/>
    </source>
</evidence>
<organism evidence="3 4">
    <name type="scientific">Virgisporangium aliadipatigenens</name>
    <dbReference type="NCBI Taxonomy" id="741659"/>
    <lineage>
        <taxon>Bacteria</taxon>
        <taxon>Bacillati</taxon>
        <taxon>Actinomycetota</taxon>
        <taxon>Actinomycetes</taxon>
        <taxon>Micromonosporales</taxon>
        <taxon>Micromonosporaceae</taxon>
        <taxon>Virgisporangium</taxon>
    </lineage>
</organism>
<feature type="chain" id="PRO_5035165294" evidence="2">
    <location>
        <begin position="31"/>
        <end position="182"/>
    </location>
</feature>
<evidence type="ECO:0000313" key="4">
    <source>
        <dbReference type="Proteomes" id="UP000619260"/>
    </source>
</evidence>
<dbReference type="AlphaFoldDB" id="A0A8J3YQG2"/>
<evidence type="ECO:0000256" key="1">
    <source>
        <dbReference type="SAM" id="MobiDB-lite"/>
    </source>
</evidence>
<feature type="signal peptide" evidence="2">
    <location>
        <begin position="1"/>
        <end position="30"/>
    </location>
</feature>
<dbReference type="EMBL" id="BOPF01000018">
    <property type="protein sequence ID" value="GIJ48006.1"/>
    <property type="molecule type" value="Genomic_DNA"/>
</dbReference>
<sequence length="182" mass="19080">MHQVLRRAAHITAAALLVATVLAAPSGATAAPRTDGPGAGVDDRRATTPGLSAPLVLGKKPTAGSSTETTITCYVFPAGPYRSGNSVIFSVFLDCVGGVPRSLGAVVDIVRWHNNYGYPEPGSFAVCADIETTQLLCLTKPIPCYQAGAYYDGLAFLQAVDELGVLHEAQYYVPPKWVGCLV</sequence>